<dbReference type="EMBL" id="BCWF01000021">
    <property type="protein sequence ID" value="GAT26864.1"/>
    <property type="molecule type" value="Genomic_DNA"/>
</dbReference>
<proteinExistence type="predicted"/>
<organism evidence="1 2">
    <name type="scientific">Aspergillus kawachii</name>
    <name type="common">White koji mold</name>
    <name type="synonym">Aspergillus awamori var. kawachi</name>
    <dbReference type="NCBI Taxonomy" id="1069201"/>
    <lineage>
        <taxon>Eukaryota</taxon>
        <taxon>Fungi</taxon>
        <taxon>Dikarya</taxon>
        <taxon>Ascomycota</taxon>
        <taxon>Pezizomycotina</taxon>
        <taxon>Eurotiomycetes</taxon>
        <taxon>Eurotiomycetidae</taxon>
        <taxon>Eurotiales</taxon>
        <taxon>Aspergillaceae</taxon>
        <taxon>Aspergillus</taxon>
        <taxon>Aspergillus subgen. Circumdati</taxon>
    </lineage>
</organism>
<evidence type="ECO:0000313" key="2">
    <source>
        <dbReference type="Proteomes" id="UP000075230"/>
    </source>
</evidence>
<reference evidence="2" key="2">
    <citation type="submission" date="2016-02" db="EMBL/GenBank/DDBJ databases">
        <title>Genome sequencing of Aspergillus luchuensis NBRC 4314.</title>
        <authorList>
            <person name="Yamada O."/>
        </authorList>
    </citation>
    <scope>NUCLEOTIDE SEQUENCE [LARGE SCALE GENOMIC DNA]</scope>
    <source>
        <strain evidence="2">RIB 2604</strain>
    </source>
</reference>
<accession>A0A146FLB9</accession>
<reference evidence="1 2" key="1">
    <citation type="journal article" date="2016" name="DNA Res.">
        <title>Genome sequence of Aspergillus luchuensis NBRC 4314.</title>
        <authorList>
            <person name="Yamada O."/>
            <person name="Machida M."/>
            <person name="Hosoyama A."/>
            <person name="Goto M."/>
            <person name="Takahashi T."/>
            <person name="Futagami T."/>
            <person name="Yamagata Y."/>
            <person name="Takeuchi M."/>
            <person name="Kobayashi T."/>
            <person name="Koike H."/>
            <person name="Abe K."/>
            <person name="Asai K."/>
            <person name="Arita M."/>
            <person name="Fujita N."/>
            <person name="Fukuda K."/>
            <person name="Higa K."/>
            <person name="Horikawa H."/>
            <person name="Ishikawa T."/>
            <person name="Jinno K."/>
            <person name="Kato Y."/>
            <person name="Kirimura K."/>
            <person name="Mizutani O."/>
            <person name="Nakasone K."/>
            <person name="Sano M."/>
            <person name="Shiraishi Y."/>
            <person name="Tsukahara M."/>
            <person name="Gomi K."/>
        </authorList>
    </citation>
    <scope>NUCLEOTIDE SEQUENCE [LARGE SCALE GENOMIC DNA]</scope>
    <source>
        <strain evidence="1 2">RIB 2604</strain>
    </source>
</reference>
<sequence>MLRARTDSFALLSTLYIDPSPSSSSVETTFGNGLQGNGQSPLCASNNAILGYVIVPEELQQLVTVHFERFNFKEVDRRIARFGGVSNITKAKLHIVQQTALERGGDRLAESVGA</sequence>
<dbReference type="Proteomes" id="UP000075230">
    <property type="component" value="Unassembled WGS sequence"/>
</dbReference>
<protein>
    <submittedName>
        <fullName evidence="1">PHD transcription factor</fullName>
    </submittedName>
</protein>
<gene>
    <name evidence="1" type="ORF">RIB2604_02105470</name>
</gene>
<name>A0A146FLB9_ASPKA</name>
<dbReference type="AlphaFoldDB" id="A0A146FLB9"/>
<comment type="caution">
    <text evidence="1">The sequence shown here is derived from an EMBL/GenBank/DDBJ whole genome shotgun (WGS) entry which is preliminary data.</text>
</comment>
<evidence type="ECO:0000313" key="1">
    <source>
        <dbReference type="EMBL" id="GAT26864.1"/>
    </source>
</evidence>